<dbReference type="EMBL" id="KK120836">
    <property type="protein sequence ID" value="KFM79158.1"/>
    <property type="molecule type" value="Genomic_DNA"/>
</dbReference>
<name>A0A087UP69_STEMI</name>
<evidence type="ECO:0000313" key="2">
    <source>
        <dbReference type="Proteomes" id="UP000054359"/>
    </source>
</evidence>
<evidence type="ECO:0000313" key="1">
    <source>
        <dbReference type="EMBL" id="KFM79158.1"/>
    </source>
</evidence>
<feature type="non-terminal residue" evidence="1">
    <location>
        <position position="1"/>
    </location>
</feature>
<accession>A0A087UP69</accession>
<organism evidence="1 2">
    <name type="scientific">Stegodyphus mimosarum</name>
    <name type="common">African social velvet spider</name>
    <dbReference type="NCBI Taxonomy" id="407821"/>
    <lineage>
        <taxon>Eukaryota</taxon>
        <taxon>Metazoa</taxon>
        <taxon>Ecdysozoa</taxon>
        <taxon>Arthropoda</taxon>
        <taxon>Chelicerata</taxon>
        <taxon>Arachnida</taxon>
        <taxon>Araneae</taxon>
        <taxon>Araneomorphae</taxon>
        <taxon>Entelegynae</taxon>
        <taxon>Eresoidea</taxon>
        <taxon>Eresidae</taxon>
        <taxon>Stegodyphus</taxon>
    </lineage>
</organism>
<dbReference type="OrthoDB" id="10449812at2759"/>
<gene>
    <name evidence="1" type="ORF">X975_11061</name>
</gene>
<proteinExistence type="predicted"/>
<keyword evidence="2" id="KW-1185">Reference proteome</keyword>
<dbReference type="Proteomes" id="UP000054359">
    <property type="component" value="Unassembled WGS sequence"/>
</dbReference>
<feature type="non-terminal residue" evidence="1">
    <location>
        <position position="93"/>
    </location>
</feature>
<dbReference type="AlphaFoldDB" id="A0A087UP69"/>
<reference evidence="1 2" key="1">
    <citation type="submission" date="2013-11" db="EMBL/GenBank/DDBJ databases">
        <title>Genome sequencing of Stegodyphus mimosarum.</title>
        <authorList>
            <person name="Bechsgaard J."/>
        </authorList>
    </citation>
    <scope>NUCLEOTIDE SEQUENCE [LARGE SCALE GENOMIC DNA]</scope>
</reference>
<sequence>KLSKCERDLLRKQEDLQQYEDEIKLSQFDERDCSNLRVKKRAVDILVKDLSHLQCIEHILNVQLHLVNFALSYIGQEGPPLSSELNDLRASQN</sequence>
<protein>
    <submittedName>
        <fullName evidence="1">Uncharacterized protein</fullName>
    </submittedName>
</protein>